<evidence type="ECO:0000313" key="2">
    <source>
        <dbReference type="Proteomes" id="UP001163823"/>
    </source>
</evidence>
<keyword evidence="2" id="KW-1185">Reference proteome</keyword>
<dbReference type="AlphaFoldDB" id="A0AAD7LKM2"/>
<proteinExistence type="predicted"/>
<dbReference type="PANTHER" id="PTHR26312:SF176">
    <property type="entry name" value="TETRATRICOPEPTIDE-LIKE HELICAL DOMAIN-CONTAINING PROTEIN-RELATED"/>
    <property type="match status" value="1"/>
</dbReference>
<dbReference type="Proteomes" id="UP001163823">
    <property type="component" value="Chromosome 8"/>
</dbReference>
<name>A0AAD7LKM2_QUISA</name>
<comment type="caution">
    <text evidence="1">The sequence shown here is derived from an EMBL/GenBank/DDBJ whole genome shotgun (WGS) entry which is preliminary data.</text>
</comment>
<gene>
    <name evidence="1" type="ORF">O6P43_020249</name>
</gene>
<protein>
    <submittedName>
        <fullName evidence="1">Tetratricopeptide repeat-like superfamily protein</fullName>
    </submittedName>
</protein>
<evidence type="ECO:0000313" key="1">
    <source>
        <dbReference type="EMBL" id="KAJ7959708.1"/>
    </source>
</evidence>
<reference evidence="1" key="1">
    <citation type="journal article" date="2023" name="Science">
        <title>Elucidation of the pathway for biosynthesis of saponin adjuvants from the soapbark tree.</title>
        <authorList>
            <person name="Reed J."/>
            <person name="Orme A."/>
            <person name="El-Demerdash A."/>
            <person name="Owen C."/>
            <person name="Martin L.B.B."/>
            <person name="Misra R.C."/>
            <person name="Kikuchi S."/>
            <person name="Rejzek M."/>
            <person name="Martin A.C."/>
            <person name="Harkess A."/>
            <person name="Leebens-Mack J."/>
            <person name="Louveau T."/>
            <person name="Stephenson M.J."/>
            <person name="Osbourn A."/>
        </authorList>
    </citation>
    <scope>NUCLEOTIDE SEQUENCE</scope>
    <source>
        <strain evidence="1">S10</strain>
    </source>
</reference>
<dbReference type="EMBL" id="JARAOO010000008">
    <property type="protein sequence ID" value="KAJ7959708.1"/>
    <property type="molecule type" value="Genomic_DNA"/>
</dbReference>
<dbReference type="PANTHER" id="PTHR26312">
    <property type="entry name" value="TETRATRICOPEPTIDE REPEAT PROTEIN 5"/>
    <property type="match status" value="1"/>
</dbReference>
<accession>A0AAD7LKM2</accession>
<sequence length="346" mass="39920">MIRVGNLKEVGVKRSCVTNFDEFYGNEITKQVEGLAKKFDLSDQDYEEYRGVYNSLDVDRGVTLDILEPSLLGIQPESPDWPERDKIVRVGIERKANSLELPLTLRIIKRKQQWQEGFKEAGEFTYCSVKKAFSSIVFIIQELQSYALHLRESLYCEDLQGVMAKNENENATLVGVNKDGNGGTLIPAKRVIHFPNLVPDDISEVSLYGDKQLTEEEEMKLWSMVEEASRLEEVNAVALDTEIKQQFVSPLTVQLEADDHEDYLRTDLLYLMDLSQEPNNPLLLSNYAQFLYLVAHDRDRGFCRAEEFFRHAVQLEPLDAEALSRYADFWWMERICGKQKRDTSKQ</sequence>
<dbReference type="KEGG" id="qsa:O6P43_020249"/>
<organism evidence="1 2">
    <name type="scientific">Quillaja saponaria</name>
    <name type="common">Soap bark tree</name>
    <dbReference type="NCBI Taxonomy" id="32244"/>
    <lineage>
        <taxon>Eukaryota</taxon>
        <taxon>Viridiplantae</taxon>
        <taxon>Streptophyta</taxon>
        <taxon>Embryophyta</taxon>
        <taxon>Tracheophyta</taxon>
        <taxon>Spermatophyta</taxon>
        <taxon>Magnoliopsida</taxon>
        <taxon>eudicotyledons</taxon>
        <taxon>Gunneridae</taxon>
        <taxon>Pentapetalae</taxon>
        <taxon>rosids</taxon>
        <taxon>fabids</taxon>
        <taxon>Fabales</taxon>
        <taxon>Quillajaceae</taxon>
        <taxon>Quillaja</taxon>
    </lineage>
</organism>